<dbReference type="eggNOG" id="KOG1971">
    <property type="taxonomic scope" value="Eukaryota"/>
</dbReference>
<dbReference type="PANTHER" id="PTHR24014:SF4">
    <property type="entry name" value="2-OXOGLUTARATE AND IRON-DEPENDENT OXYGENASE DOMAIN-CONTAINING PROTEIN 2"/>
    <property type="match status" value="1"/>
</dbReference>
<evidence type="ECO:0000256" key="2">
    <source>
        <dbReference type="ARBA" id="ARBA00022723"/>
    </source>
</evidence>
<dbReference type="OrthoDB" id="1736837at2759"/>
<evidence type="ECO:0000256" key="3">
    <source>
        <dbReference type="ARBA" id="ARBA00022896"/>
    </source>
</evidence>
<dbReference type="GO" id="GO:0016705">
    <property type="term" value="F:oxidoreductase activity, acting on paired donors, with incorporation or reduction of molecular oxygen"/>
    <property type="evidence" value="ECO:0007669"/>
    <property type="project" value="InterPro"/>
</dbReference>
<name>C1FHI0_MICCC</name>
<keyword evidence="5" id="KW-0560">Oxidoreductase</keyword>
<dbReference type="OMA" id="HVNDETH"/>
<dbReference type="GeneID" id="8246845"/>
<dbReference type="GO" id="GO:0031418">
    <property type="term" value="F:L-ascorbic acid binding"/>
    <property type="evidence" value="ECO:0007669"/>
    <property type="project" value="UniProtKB-KW"/>
</dbReference>
<evidence type="ECO:0000313" key="8">
    <source>
        <dbReference type="EMBL" id="ACO70103.1"/>
    </source>
</evidence>
<dbReference type="Gene3D" id="2.60.120.620">
    <property type="entry name" value="q2cbj1_9rhob like domain"/>
    <property type="match status" value="1"/>
</dbReference>
<dbReference type="InterPro" id="IPR005123">
    <property type="entry name" value="Oxoglu/Fe-dep_dioxygenase_dom"/>
</dbReference>
<gene>
    <name evidence="8" type="ORF">MICPUN_113832</name>
</gene>
<feature type="domain" description="Fe2OG dioxygenase" evidence="7">
    <location>
        <begin position="170"/>
        <end position="268"/>
    </location>
</feature>
<accession>C1FHI0</accession>
<proteinExistence type="predicted"/>
<dbReference type="FunCoup" id="C1FHI0">
    <property type="interactions" value="1380"/>
</dbReference>
<keyword evidence="9" id="KW-1185">Reference proteome</keyword>
<dbReference type="STRING" id="296587.C1FHI0"/>
<evidence type="ECO:0000313" key="9">
    <source>
        <dbReference type="Proteomes" id="UP000002009"/>
    </source>
</evidence>
<evidence type="ECO:0000256" key="4">
    <source>
        <dbReference type="ARBA" id="ARBA00022964"/>
    </source>
</evidence>
<dbReference type="EMBL" id="CP001576">
    <property type="protein sequence ID" value="ACO70103.1"/>
    <property type="molecule type" value="Genomic_DNA"/>
</dbReference>
<keyword evidence="4" id="KW-0223">Dioxygenase</keyword>
<dbReference type="InParanoid" id="C1FHI0"/>
<dbReference type="PANTHER" id="PTHR24014">
    <property type="entry name" value="2-OXOGLUTARATE AND IRON-DEPENDENT OXYGENASE DOMAIN-CONTAINING PROTEIN 2"/>
    <property type="match status" value="1"/>
</dbReference>
<reference evidence="8 9" key="1">
    <citation type="journal article" date="2009" name="Science">
        <title>Green evolution and dynamic adaptations revealed by genomes of the marine picoeukaryotes Micromonas.</title>
        <authorList>
            <person name="Worden A.Z."/>
            <person name="Lee J.H."/>
            <person name="Mock T."/>
            <person name="Rouze P."/>
            <person name="Simmons M.P."/>
            <person name="Aerts A.L."/>
            <person name="Allen A.E."/>
            <person name="Cuvelier M.L."/>
            <person name="Derelle E."/>
            <person name="Everett M.V."/>
            <person name="Foulon E."/>
            <person name="Grimwood J."/>
            <person name="Gundlach H."/>
            <person name="Henrissat B."/>
            <person name="Napoli C."/>
            <person name="McDonald S.M."/>
            <person name="Parker M.S."/>
            <person name="Rombauts S."/>
            <person name="Salamov A."/>
            <person name="Von Dassow P."/>
            <person name="Badger J.H."/>
            <person name="Coutinho P.M."/>
            <person name="Demir E."/>
            <person name="Dubchak I."/>
            <person name="Gentemann C."/>
            <person name="Eikrem W."/>
            <person name="Gready J.E."/>
            <person name="John U."/>
            <person name="Lanier W."/>
            <person name="Lindquist E.A."/>
            <person name="Lucas S."/>
            <person name="Mayer K.F."/>
            <person name="Moreau H."/>
            <person name="Not F."/>
            <person name="Otillar R."/>
            <person name="Panaud O."/>
            <person name="Pangilinan J."/>
            <person name="Paulsen I."/>
            <person name="Piegu B."/>
            <person name="Poliakov A."/>
            <person name="Robbens S."/>
            <person name="Schmutz J."/>
            <person name="Toulza E."/>
            <person name="Wyss T."/>
            <person name="Zelensky A."/>
            <person name="Zhou K."/>
            <person name="Armbrust E.V."/>
            <person name="Bhattacharya D."/>
            <person name="Goodenough U.W."/>
            <person name="Van de Peer Y."/>
            <person name="Grigoriev I.V."/>
        </authorList>
    </citation>
    <scope>NUCLEOTIDE SEQUENCE [LARGE SCALE GENOMIC DNA]</scope>
    <source>
        <strain evidence="9">RCC299 / NOUM17</strain>
    </source>
</reference>
<dbReference type="GO" id="GO:0005506">
    <property type="term" value="F:iron ion binding"/>
    <property type="evidence" value="ECO:0007669"/>
    <property type="project" value="InterPro"/>
</dbReference>
<keyword evidence="3" id="KW-0847">Vitamin C</keyword>
<comment type="cofactor">
    <cofactor evidence="1">
        <name>L-ascorbate</name>
        <dbReference type="ChEBI" id="CHEBI:38290"/>
    </cofactor>
</comment>
<dbReference type="InterPro" id="IPR006620">
    <property type="entry name" value="Pro_4_hyd_alph"/>
</dbReference>
<dbReference type="AlphaFoldDB" id="C1FHI0"/>
<dbReference type="Proteomes" id="UP000002009">
    <property type="component" value="Chromosome 10"/>
</dbReference>
<dbReference type="KEGG" id="mis:MICPUN_113832"/>
<dbReference type="Pfam" id="PF25238">
    <property type="entry name" value="OGFOD2-like"/>
    <property type="match status" value="1"/>
</dbReference>
<keyword evidence="6" id="KW-0408">Iron</keyword>
<keyword evidence="2" id="KW-0479">Metal-binding</keyword>
<sequence>MTDDRRREVHKELEKELERRRGHFAAARQRRAFIAANYRPLHPNVYTLRDEFVDPRWIELAELARTHRSKDALLEAAAGVVRQRPRGVFAFPALTPRFCELMREELDHFERSDMPRAHPNTMNKNGLLLYELGMYDELLTPLLERYVSPVAAALFDGGEREMANGSDSLDHHRSFTVRYEPEGAGKDVDLAYHFDDAEMTLNVNLGGHFEGGELLFGGLKSDGDEKHSARYPHFHREGIAILHRGSHCHEALPVDSGKRTNLIMWCRSSQVRIRYCAMCGRDKITTSKIE</sequence>
<evidence type="ECO:0000256" key="6">
    <source>
        <dbReference type="ARBA" id="ARBA00023004"/>
    </source>
</evidence>
<evidence type="ECO:0000256" key="1">
    <source>
        <dbReference type="ARBA" id="ARBA00001961"/>
    </source>
</evidence>
<evidence type="ECO:0000256" key="5">
    <source>
        <dbReference type="ARBA" id="ARBA00023002"/>
    </source>
</evidence>
<dbReference type="PROSITE" id="PS51471">
    <property type="entry name" value="FE2OG_OXY"/>
    <property type="match status" value="1"/>
</dbReference>
<evidence type="ECO:0000259" key="7">
    <source>
        <dbReference type="PROSITE" id="PS51471"/>
    </source>
</evidence>
<dbReference type="RefSeq" id="XP_002508845.1">
    <property type="nucleotide sequence ID" value="XM_002508799.1"/>
</dbReference>
<dbReference type="GO" id="GO:0051213">
    <property type="term" value="F:dioxygenase activity"/>
    <property type="evidence" value="ECO:0007669"/>
    <property type="project" value="UniProtKB-KW"/>
</dbReference>
<dbReference type="SMART" id="SM00702">
    <property type="entry name" value="P4Hc"/>
    <property type="match status" value="1"/>
</dbReference>
<protein>
    <recommendedName>
        <fullName evidence="7">Fe2OG dioxygenase domain-containing protein</fullName>
    </recommendedName>
</protein>
<organism evidence="8 9">
    <name type="scientific">Micromonas commoda (strain RCC299 / NOUM17 / CCMP2709)</name>
    <name type="common">Picoplanktonic green alga</name>
    <dbReference type="NCBI Taxonomy" id="296587"/>
    <lineage>
        <taxon>Eukaryota</taxon>
        <taxon>Viridiplantae</taxon>
        <taxon>Chlorophyta</taxon>
        <taxon>Mamiellophyceae</taxon>
        <taxon>Mamiellales</taxon>
        <taxon>Mamiellaceae</taxon>
        <taxon>Micromonas</taxon>
    </lineage>
</organism>